<name>A0AAD4MKF8_9BILA</name>
<dbReference type="PANTHER" id="PTHR10257">
    <property type="entry name" value="SERINE/THREONINE PROTEIN PHOSPHATASE 2A PP2A REGULATORY SUBUNIT B"/>
    <property type="match status" value="1"/>
</dbReference>
<organism evidence="3 4">
    <name type="scientific">Ditylenchus destructor</name>
    <dbReference type="NCBI Taxonomy" id="166010"/>
    <lineage>
        <taxon>Eukaryota</taxon>
        <taxon>Metazoa</taxon>
        <taxon>Ecdysozoa</taxon>
        <taxon>Nematoda</taxon>
        <taxon>Chromadorea</taxon>
        <taxon>Rhabditida</taxon>
        <taxon>Tylenchina</taxon>
        <taxon>Tylenchomorpha</taxon>
        <taxon>Sphaerularioidea</taxon>
        <taxon>Anguinidae</taxon>
        <taxon>Anguininae</taxon>
        <taxon>Ditylenchus</taxon>
    </lineage>
</organism>
<proteinExistence type="inferred from homology"/>
<dbReference type="GO" id="GO:0007165">
    <property type="term" value="P:signal transduction"/>
    <property type="evidence" value="ECO:0007669"/>
    <property type="project" value="InterPro"/>
</dbReference>
<dbReference type="AlphaFoldDB" id="A0AAD4MKF8"/>
<dbReference type="PANTHER" id="PTHR10257:SF5">
    <property type="entry name" value="WIDERBORST, ISOFORM H"/>
    <property type="match status" value="1"/>
</dbReference>
<dbReference type="GO" id="GO:0000159">
    <property type="term" value="C:protein phosphatase type 2A complex"/>
    <property type="evidence" value="ECO:0007669"/>
    <property type="project" value="InterPro"/>
</dbReference>
<dbReference type="Pfam" id="PF01603">
    <property type="entry name" value="B56"/>
    <property type="match status" value="1"/>
</dbReference>
<dbReference type="GO" id="GO:0005634">
    <property type="term" value="C:nucleus"/>
    <property type="evidence" value="ECO:0007669"/>
    <property type="project" value="TreeGrafter"/>
</dbReference>
<evidence type="ECO:0000256" key="1">
    <source>
        <dbReference type="ARBA" id="ARBA00009745"/>
    </source>
</evidence>
<sequence>MYKIVLSDSDSDASGELDDAARSNKTPAVDTGSDQVEQAVITQADVDEIDLSRKRSIEDSAPQTSKRRQLSTYRSRRSFNLEELPLIMDAQSEGQKVSLALQKLKQCQNVYDFSDSDTQLASKEIKRNALNELIDFVSLAVMPLNDRFHFEIFLTFSRNIFRTLKPKLKSDVDVEEEEPALEVAWPHLQLVYQLFVGFFESFAFELGLAKKHIDQTFILNLLNVFNSEDPRERAYLKAILHKIYGRFMVFRAYIRKQINFIFLSYVFESQPFNGIPEFLDILASVISGFALPLKDEHRTFFRHVLLPLHKPARINFYHASLITCMVQFIDKMPELTSEVFDALIKYWPIASTSKEVKFLTEIEEILTGIDAEQFKNVIDPLFKQLAKSILSPHFQVVERALMMWTHEYIWSLIQENNIRVIPIVFRAIYKLNKEQHWHKNINTLVTHAMKSMLEMNTDLFEELALQHEQDEMKAQQNMTAIALSSTNTESEGELTTCDSFSSMEISQPKDLNQPIELSLISPAVDSRTRESGTFTQVLPNSISMMVDDQQLQMPPN</sequence>
<dbReference type="Gene3D" id="1.25.10.10">
    <property type="entry name" value="Leucine-rich Repeat Variant"/>
    <property type="match status" value="1"/>
</dbReference>
<evidence type="ECO:0000256" key="2">
    <source>
        <dbReference type="SAM" id="MobiDB-lite"/>
    </source>
</evidence>
<keyword evidence="4" id="KW-1185">Reference proteome</keyword>
<feature type="region of interest" description="Disordered" evidence="2">
    <location>
        <begin position="1"/>
        <end position="36"/>
    </location>
</feature>
<dbReference type="GO" id="GO:0005829">
    <property type="term" value="C:cytosol"/>
    <property type="evidence" value="ECO:0007669"/>
    <property type="project" value="TreeGrafter"/>
</dbReference>
<gene>
    <name evidence="3" type="ORF">DdX_18832</name>
</gene>
<reference evidence="3" key="1">
    <citation type="submission" date="2022-01" db="EMBL/GenBank/DDBJ databases">
        <title>Genome Sequence Resource for Two Populations of Ditylenchus destructor, the Migratory Endoparasitic Phytonematode.</title>
        <authorList>
            <person name="Zhang H."/>
            <person name="Lin R."/>
            <person name="Xie B."/>
        </authorList>
    </citation>
    <scope>NUCLEOTIDE SEQUENCE</scope>
    <source>
        <strain evidence="3">BazhouSP</strain>
    </source>
</reference>
<dbReference type="SUPFAM" id="SSF48371">
    <property type="entry name" value="ARM repeat"/>
    <property type="match status" value="1"/>
</dbReference>
<evidence type="ECO:0000313" key="3">
    <source>
        <dbReference type="EMBL" id="KAI1696848.1"/>
    </source>
</evidence>
<dbReference type="GO" id="GO:0072542">
    <property type="term" value="F:protein phosphatase activator activity"/>
    <property type="evidence" value="ECO:0007669"/>
    <property type="project" value="TreeGrafter"/>
</dbReference>
<dbReference type="Proteomes" id="UP001201812">
    <property type="component" value="Unassembled WGS sequence"/>
</dbReference>
<accession>A0AAD4MKF8</accession>
<dbReference type="EMBL" id="JAKKPZ010000303">
    <property type="protein sequence ID" value="KAI1696848.1"/>
    <property type="molecule type" value="Genomic_DNA"/>
</dbReference>
<feature type="compositionally biased region" description="Acidic residues" evidence="2">
    <location>
        <begin position="9"/>
        <end position="18"/>
    </location>
</feature>
<protein>
    <submittedName>
        <fullName evidence="3">Protein phosphatase 2A regulatory B subunit (B56 family) domain-containing protein</fullName>
    </submittedName>
</protein>
<dbReference type="InterPro" id="IPR016024">
    <property type="entry name" value="ARM-type_fold"/>
</dbReference>
<comment type="caution">
    <text evidence="3">The sequence shown here is derived from an EMBL/GenBank/DDBJ whole genome shotgun (WGS) entry which is preliminary data.</text>
</comment>
<dbReference type="InterPro" id="IPR002554">
    <property type="entry name" value="PP2A_B56"/>
</dbReference>
<comment type="similarity">
    <text evidence="1">Belongs to the phosphatase 2A regulatory subunit B56 family.</text>
</comment>
<dbReference type="FunFam" id="1.25.10.10:FF:000331">
    <property type="entry name" value="Phosphoprotein phosphatase, putative"/>
    <property type="match status" value="1"/>
</dbReference>
<evidence type="ECO:0000313" key="4">
    <source>
        <dbReference type="Proteomes" id="UP001201812"/>
    </source>
</evidence>
<dbReference type="InterPro" id="IPR011989">
    <property type="entry name" value="ARM-like"/>
</dbReference>